<dbReference type="GO" id="GO:0005886">
    <property type="term" value="C:plasma membrane"/>
    <property type="evidence" value="ECO:0007669"/>
    <property type="project" value="UniProtKB-SubCell"/>
</dbReference>
<evidence type="ECO:0000313" key="16">
    <source>
        <dbReference type="Proteomes" id="UP000233293"/>
    </source>
</evidence>
<dbReference type="GO" id="GO:0050380">
    <property type="term" value="F:undecaprenyl-diphosphatase activity"/>
    <property type="evidence" value="ECO:0007669"/>
    <property type="project" value="UniProtKB-EC"/>
</dbReference>
<gene>
    <name evidence="15" type="ORF">CWS72_16350</name>
</gene>
<keyword evidence="16" id="KW-1185">Reference proteome</keyword>
<evidence type="ECO:0000256" key="11">
    <source>
        <dbReference type="ARBA" id="ARBA00032707"/>
    </source>
</evidence>
<name>A0A2N3PSQ1_9PROT</name>
<evidence type="ECO:0000256" key="10">
    <source>
        <dbReference type="ARBA" id="ARBA00023251"/>
    </source>
</evidence>
<evidence type="ECO:0000256" key="8">
    <source>
        <dbReference type="ARBA" id="ARBA00022989"/>
    </source>
</evidence>
<dbReference type="Proteomes" id="UP000233293">
    <property type="component" value="Unassembled WGS sequence"/>
</dbReference>
<keyword evidence="10" id="KW-0046">Antibiotic resistance</keyword>
<feature type="transmembrane region" description="Helical" evidence="14">
    <location>
        <begin position="38"/>
        <end position="58"/>
    </location>
</feature>
<evidence type="ECO:0000256" key="6">
    <source>
        <dbReference type="ARBA" id="ARBA00022692"/>
    </source>
</evidence>
<reference evidence="16" key="1">
    <citation type="submission" date="2017-12" db="EMBL/GenBank/DDBJ databases">
        <title>Draft genome sequence of Telmatospirillum siberiense 26-4b1T, an acidotolerant peatland alphaproteobacterium potentially involved in sulfur cycling.</title>
        <authorList>
            <person name="Hausmann B."/>
            <person name="Pjevac P."/>
            <person name="Schreck K."/>
            <person name="Herbold C.W."/>
            <person name="Daims H."/>
            <person name="Wagner M."/>
            <person name="Pester M."/>
            <person name="Loy A."/>
        </authorList>
    </citation>
    <scope>NUCLEOTIDE SEQUENCE [LARGE SCALE GENOMIC DNA]</scope>
    <source>
        <strain evidence="16">26-4b1</strain>
    </source>
</reference>
<keyword evidence="6 14" id="KW-0812">Transmembrane</keyword>
<evidence type="ECO:0000256" key="3">
    <source>
        <dbReference type="ARBA" id="ARBA00012374"/>
    </source>
</evidence>
<keyword evidence="8 14" id="KW-1133">Transmembrane helix</keyword>
<evidence type="ECO:0000256" key="14">
    <source>
        <dbReference type="SAM" id="Phobius"/>
    </source>
</evidence>
<evidence type="ECO:0000256" key="9">
    <source>
        <dbReference type="ARBA" id="ARBA00023136"/>
    </source>
</evidence>
<dbReference type="EC" id="3.6.1.27" evidence="3"/>
<comment type="subcellular location">
    <subcellularLocation>
        <location evidence="1">Cell membrane</location>
        <topology evidence="1">Multi-pass membrane protein</topology>
    </subcellularLocation>
</comment>
<feature type="transmembrane region" description="Helical" evidence="14">
    <location>
        <begin position="140"/>
        <end position="161"/>
    </location>
</feature>
<dbReference type="GO" id="GO:0046677">
    <property type="term" value="P:response to antibiotic"/>
    <property type="evidence" value="ECO:0007669"/>
    <property type="project" value="UniProtKB-KW"/>
</dbReference>
<feature type="transmembrane region" description="Helical" evidence="14">
    <location>
        <begin position="108"/>
        <end position="128"/>
    </location>
</feature>
<proteinExistence type="inferred from homology"/>
<dbReference type="OrthoDB" id="9808289at2"/>
<evidence type="ECO:0000256" key="7">
    <source>
        <dbReference type="ARBA" id="ARBA00022801"/>
    </source>
</evidence>
<feature type="transmembrane region" description="Helical" evidence="14">
    <location>
        <begin position="216"/>
        <end position="237"/>
    </location>
</feature>
<evidence type="ECO:0000256" key="2">
    <source>
        <dbReference type="ARBA" id="ARBA00010621"/>
    </source>
</evidence>
<evidence type="ECO:0000256" key="1">
    <source>
        <dbReference type="ARBA" id="ARBA00004651"/>
    </source>
</evidence>
<evidence type="ECO:0000256" key="13">
    <source>
        <dbReference type="ARBA" id="ARBA00047594"/>
    </source>
</evidence>
<feature type="transmembrane region" description="Helical" evidence="14">
    <location>
        <begin position="181"/>
        <end position="204"/>
    </location>
</feature>
<evidence type="ECO:0000256" key="12">
    <source>
        <dbReference type="ARBA" id="ARBA00032932"/>
    </source>
</evidence>
<dbReference type="InterPro" id="IPR003824">
    <property type="entry name" value="UppP"/>
</dbReference>
<keyword evidence="5" id="KW-1003">Cell membrane</keyword>
<accession>A0A2N3PSQ1</accession>
<dbReference type="Pfam" id="PF02673">
    <property type="entry name" value="BacA"/>
    <property type="match status" value="1"/>
</dbReference>
<dbReference type="EMBL" id="PIUM01000020">
    <property type="protein sequence ID" value="PKU23430.1"/>
    <property type="molecule type" value="Genomic_DNA"/>
</dbReference>
<keyword evidence="7" id="KW-0378">Hydrolase</keyword>
<keyword evidence="9 14" id="KW-0472">Membrane</keyword>
<evidence type="ECO:0000256" key="5">
    <source>
        <dbReference type="ARBA" id="ARBA00022475"/>
    </source>
</evidence>
<evidence type="ECO:0000313" key="15">
    <source>
        <dbReference type="EMBL" id="PKU23430.1"/>
    </source>
</evidence>
<evidence type="ECO:0000256" key="4">
    <source>
        <dbReference type="ARBA" id="ARBA00021581"/>
    </source>
</evidence>
<dbReference type="PANTHER" id="PTHR30622">
    <property type="entry name" value="UNDECAPRENYL-DIPHOSPHATASE"/>
    <property type="match status" value="1"/>
</dbReference>
<comment type="similarity">
    <text evidence="2">Belongs to the UppP family.</text>
</comment>
<sequence>MQLPDLVILALTEGVADVLPIDATGHALAVAKLLGWRAGTIGTAVHLGAAFALLLYLWRDVALIGQGLWKLRRGRIEPGAHLLAKILIATAPWLIATAILGAPPVPGLTDLSLVGGVTIACALLMGVIDKLCMTVKRIEHLGAATALVIGVVQLFALVPGVGRVAAALTTARLLGLERPDAYRFVLLANIPILLVDGGMHALQYSLEGLQPADSDLLTFGVTFFFVLLAVPLTMVWIRGAGLLPFALYRLLVGAGLIALASL</sequence>
<dbReference type="RefSeq" id="WP_101251700.1">
    <property type="nucleotide sequence ID" value="NZ_PIUM01000020.1"/>
</dbReference>
<protein>
    <recommendedName>
        <fullName evidence="4">Undecaprenyl-diphosphatase</fullName>
        <ecNumber evidence="3">3.6.1.27</ecNumber>
    </recommendedName>
    <alternativeName>
        <fullName evidence="12">Bacitracin resistance protein</fullName>
    </alternativeName>
    <alternativeName>
        <fullName evidence="11">Undecaprenyl pyrophosphate phosphatase</fullName>
    </alternativeName>
</protein>
<dbReference type="AlphaFoldDB" id="A0A2N3PSQ1"/>
<organism evidence="15 16">
    <name type="scientific">Telmatospirillum siberiense</name>
    <dbReference type="NCBI Taxonomy" id="382514"/>
    <lineage>
        <taxon>Bacteria</taxon>
        <taxon>Pseudomonadati</taxon>
        <taxon>Pseudomonadota</taxon>
        <taxon>Alphaproteobacteria</taxon>
        <taxon>Rhodospirillales</taxon>
        <taxon>Rhodospirillaceae</taxon>
        <taxon>Telmatospirillum</taxon>
    </lineage>
</organism>
<comment type="caution">
    <text evidence="15">The sequence shown here is derived from an EMBL/GenBank/DDBJ whole genome shotgun (WGS) entry which is preliminary data.</text>
</comment>
<comment type="catalytic activity">
    <reaction evidence="13">
        <text>di-trans,octa-cis-undecaprenyl diphosphate + H2O = di-trans,octa-cis-undecaprenyl phosphate + phosphate + H(+)</text>
        <dbReference type="Rhea" id="RHEA:28094"/>
        <dbReference type="ChEBI" id="CHEBI:15377"/>
        <dbReference type="ChEBI" id="CHEBI:15378"/>
        <dbReference type="ChEBI" id="CHEBI:43474"/>
        <dbReference type="ChEBI" id="CHEBI:58405"/>
        <dbReference type="ChEBI" id="CHEBI:60392"/>
        <dbReference type="EC" id="3.6.1.27"/>
    </reaction>
</comment>
<dbReference type="PANTHER" id="PTHR30622:SF4">
    <property type="entry name" value="UNDECAPRENYL-DIPHOSPHATASE"/>
    <property type="match status" value="1"/>
</dbReference>
<feature type="transmembrane region" description="Helical" evidence="14">
    <location>
        <begin position="79"/>
        <end position="102"/>
    </location>
</feature>